<sequence length="259" mass="30223">MNFFDKFKKRTKSTNQQQKKLIIKKCLDKKTFWSACITLIFGIFMMVFALIISVVGYLNNDYFVTNFVLQNGSSLNKKVNSFSWFAFLFQSLQYFGPISMGIGMFLLIISIVITLEARDRHVQIGMIQEDNNIELIRRSRQSTIKRTRLSERNRANTFTAGDHLKQQNKINENRNSTEEIRNSSKLSIQAEIHLHPSTTKETTKQIISTKSSLNILELIKHPMSECLKREQRSNSLITEVIKEGKEQKYLFIRSKSYFK</sequence>
<comment type="subcellular location">
    <subcellularLocation>
        <location evidence="1">Membrane</location>
        <topology evidence="1">Multi-pass membrane protein</topology>
    </subcellularLocation>
</comment>
<evidence type="ECO:0000256" key="5">
    <source>
        <dbReference type="ARBA" id="ARBA00023136"/>
    </source>
</evidence>
<dbReference type="AlphaFoldDB" id="A0A8T0A0U8"/>
<evidence type="ECO:0000256" key="2">
    <source>
        <dbReference type="ARBA" id="ARBA00005308"/>
    </source>
</evidence>
<dbReference type="OrthoDB" id="9994280at2759"/>
<feature type="transmembrane region" description="Helical" evidence="6">
    <location>
        <begin position="94"/>
        <end position="115"/>
    </location>
</feature>
<protein>
    <recommendedName>
        <fullName evidence="9">Transmembrane protein</fullName>
    </recommendedName>
</protein>
<dbReference type="PANTHER" id="PTHR31815:SF1">
    <property type="entry name" value="TRANSMEMBRANE PROTEIN 200C"/>
    <property type="match status" value="1"/>
</dbReference>
<dbReference type="GO" id="GO:0016020">
    <property type="term" value="C:membrane"/>
    <property type="evidence" value="ECO:0007669"/>
    <property type="project" value="UniProtKB-SubCell"/>
</dbReference>
<keyword evidence="4 6" id="KW-1133">Transmembrane helix</keyword>
<feature type="transmembrane region" description="Helical" evidence="6">
    <location>
        <begin position="32"/>
        <end position="58"/>
    </location>
</feature>
<proteinExistence type="inferred from homology"/>
<evidence type="ECO:0000313" key="8">
    <source>
        <dbReference type="Proteomes" id="UP000605970"/>
    </source>
</evidence>
<evidence type="ECO:0000256" key="1">
    <source>
        <dbReference type="ARBA" id="ARBA00004141"/>
    </source>
</evidence>
<evidence type="ECO:0000256" key="4">
    <source>
        <dbReference type="ARBA" id="ARBA00022989"/>
    </source>
</evidence>
<dbReference type="EMBL" id="JABEBT010000004">
    <property type="protein sequence ID" value="KAF7639661.1"/>
    <property type="molecule type" value="Genomic_DNA"/>
</dbReference>
<dbReference type="PANTHER" id="PTHR31815">
    <property type="entry name" value="AGAP005329-PA"/>
    <property type="match status" value="1"/>
</dbReference>
<evidence type="ECO:0000313" key="7">
    <source>
        <dbReference type="EMBL" id="KAF7639661.1"/>
    </source>
</evidence>
<organism evidence="7 8">
    <name type="scientific">Meloidogyne graminicola</name>
    <dbReference type="NCBI Taxonomy" id="189291"/>
    <lineage>
        <taxon>Eukaryota</taxon>
        <taxon>Metazoa</taxon>
        <taxon>Ecdysozoa</taxon>
        <taxon>Nematoda</taxon>
        <taxon>Chromadorea</taxon>
        <taxon>Rhabditida</taxon>
        <taxon>Tylenchina</taxon>
        <taxon>Tylenchomorpha</taxon>
        <taxon>Tylenchoidea</taxon>
        <taxon>Meloidogynidae</taxon>
        <taxon>Meloidogyninae</taxon>
        <taxon>Meloidogyne</taxon>
    </lineage>
</organism>
<dbReference type="Proteomes" id="UP000605970">
    <property type="component" value="Unassembled WGS sequence"/>
</dbReference>
<keyword evidence="3 6" id="KW-0812">Transmembrane</keyword>
<gene>
    <name evidence="7" type="ORF">Mgra_00000987</name>
</gene>
<dbReference type="InterPro" id="IPR018787">
    <property type="entry name" value="DUF2371_TMEM200"/>
</dbReference>
<comment type="similarity">
    <text evidence="2">Belongs to the TMEM200 family.</text>
</comment>
<evidence type="ECO:0000256" key="6">
    <source>
        <dbReference type="SAM" id="Phobius"/>
    </source>
</evidence>
<evidence type="ECO:0000256" key="3">
    <source>
        <dbReference type="ARBA" id="ARBA00022692"/>
    </source>
</evidence>
<evidence type="ECO:0008006" key="9">
    <source>
        <dbReference type="Google" id="ProtNLM"/>
    </source>
</evidence>
<comment type="caution">
    <text evidence="7">The sequence shown here is derived from an EMBL/GenBank/DDBJ whole genome shotgun (WGS) entry which is preliminary data.</text>
</comment>
<reference evidence="7" key="1">
    <citation type="journal article" date="2020" name="Ecol. Evol.">
        <title>Genome structure and content of the rice root-knot nematode (Meloidogyne graminicola).</title>
        <authorList>
            <person name="Phan N.T."/>
            <person name="Danchin E.G.J."/>
            <person name="Klopp C."/>
            <person name="Perfus-Barbeoch L."/>
            <person name="Kozlowski D.K."/>
            <person name="Koutsovoulos G.D."/>
            <person name="Lopez-Roques C."/>
            <person name="Bouchez O."/>
            <person name="Zahm M."/>
            <person name="Besnard G."/>
            <person name="Bellafiore S."/>
        </authorList>
    </citation>
    <scope>NUCLEOTIDE SEQUENCE</scope>
    <source>
        <strain evidence="7">VN-18</strain>
    </source>
</reference>
<name>A0A8T0A0U8_9BILA</name>
<keyword evidence="5 6" id="KW-0472">Membrane</keyword>
<keyword evidence="8" id="KW-1185">Reference proteome</keyword>
<accession>A0A8T0A0U8</accession>
<dbReference type="Pfam" id="PF10177">
    <property type="entry name" value="DUF2371"/>
    <property type="match status" value="1"/>
</dbReference>